<feature type="transmembrane region" description="Helical" evidence="1">
    <location>
        <begin position="73"/>
        <end position="91"/>
    </location>
</feature>
<feature type="transmembrane region" description="Helical" evidence="1">
    <location>
        <begin position="103"/>
        <end position="121"/>
    </location>
</feature>
<dbReference type="Proteomes" id="UP000184514">
    <property type="component" value="Unassembled WGS sequence"/>
</dbReference>
<name>A0A1L9NYW0_9RHOB</name>
<dbReference type="AlphaFoldDB" id="A0A1L9NYW0"/>
<feature type="transmembrane region" description="Helical" evidence="1">
    <location>
        <begin position="42"/>
        <end position="61"/>
    </location>
</feature>
<gene>
    <name evidence="2" type="ORF">PFRI_14120</name>
</gene>
<dbReference type="OrthoDB" id="9815686at2"/>
<feature type="transmembrane region" description="Helical" evidence="1">
    <location>
        <begin position="6"/>
        <end position="30"/>
    </location>
</feature>
<evidence type="ECO:0008006" key="4">
    <source>
        <dbReference type="Google" id="ProtNLM"/>
    </source>
</evidence>
<evidence type="ECO:0000313" key="2">
    <source>
        <dbReference type="EMBL" id="OJI94383.1"/>
    </source>
</evidence>
<feature type="transmembrane region" description="Helical" evidence="1">
    <location>
        <begin position="127"/>
        <end position="151"/>
    </location>
</feature>
<organism evidence="2 3">
    <name type="scientific">Planktotalea frisia</name>
    <dbReference type="NCBI Taxonomy" id="696762"/>
    <lineage>
        <taxon>Bacteria</taxon>
        <taxon>Pseudomonadati</taxon>
        <taxon>Pseudomonadota</taxon>
        <taxon>Alphaproteobacteria</taxon>
        <taxon>Rhodobacterales</taxon>
        <taxon>Paracoccaceae</taxon>
        <taxon>Planktotalea</taxon>
    </lineage>
</organism>
<accession>A0A1L9NYW0</accession>
<evidence type="ECO:0000313" key="3">
    <source>
        <dbReference type="Proteomes" id="UP000184514"/>
    </source>
</evidence>
<dbReference type="InterPro" id="IPR018750">
    <property type="entry name" value="DUF2306_membrane"/>
</dbReference>
<keyword evidence="1" id="KW-0812">Transmembrane</keyword>
<proteinExistence type="predicted"/>
<dbReference type="RefSeq" id="WP_072630001.1">
    <property type="nucleotide sequence ID" value="NZ_MLCB01000101.1"/>
</dbReference>
<reference evidence="2 3" key="1">
    <citation type="submission" date="2016-10" db="EMBL/GenBank/DDBJ databases">
        <title>Genome sequence of Planktotalea frisia SH6-1.</title>
        <authorList>
            <person name="Poehlein A."/>
            <person name="Bakenhus I."/>
            <person name="Voget S."/>
            <person name="Brinkhoff T."/>
            <person name="Simon M."/>
        </authorList>
    </citation>
    <scope>NUCLEOTIDE SEQUENCE [LARGE SCALE GENOMIC DNA]</scope>
    <source>
        <strain evidence="2 3">SH6-1</strain>
    </source>
</reference>
<dbReference type="Pfam" id="PF10067">
    <property type="entry name" value="DUF2306"/>
    <property type="match status" value="1"/>
</dbReference>
<keyword evidence="3" id="KW-1185">Reference proteome</keyword>
<comment type="caution">
    <text evidence="2">The sequence shown here is derived from an EMBL/GenBank/DDBJ whole genome shotgun (WGS) entry which is preliminary data.</text>
</comment>
<keyword evidence="1" id="KW-0472">Membrane</keyword>
<dbReference type="EMBL" id="MLCB01000101">
    <property type="protein sequence ID" value="OJI94383.1"/>
    <property type="molecule type" value="Genomic_DNA"/>
</dbReference>
<sequence length="159" mass="16996">MDFAPLLNAPLLVQCHVVFAMTALVLVPVMLFRRKGDRLHKIIGRVWVLAMGFTALSSFGIMDIRLIGPFSPIHGLSLLTLYSLAGAVINARAGKIEAHKGNILGAMGGLVGAGVFTVLPGRLMSQILFPSAEVIGFVAILALGVLGFVLWRNKLKHAI</sequence>
<evidence type="ECO:0000256" key="1">
    <source>
        <dbReference type="SAM" id="Phobius"/>
    </source>
</evidence>
<dbReference type="STRING" id="696762.PFRI_14120"/>
<keyword evidence="1" id="KW-1133">Transmembrane helix</keyword>
<protein>
    <recommendedName>
        <fullName evidence="4">DUF2306 domain-containing protein</fullName>
    </recommendedName>
</protein>